<dbReference type="RefSeq" id="WP_013135305.1">
    <property type="nucleotide sequence ID" value="NC_014166.1"/>
</dbReference>
<sequence precursor="true">MKRVFSLLSLIILIIGFTFSLAFIFDVFKSKEHKKELTLFNIKQHLIDDYKFKNMVMFFCIEKDLSCYVSVDNRVLIESKRINFFKSRPKVYQCNNDFIRVSFSPIRINGIKEKVIFVLSIDKNYISRDFILELNHDKYFLFKSIYDTPIEYNSYNDIFNKEVSKFKELIYTF</sequence>
<dbReference type="KEGG" id="ant:Arnit_1504"/>
<keyword evidence="2" id="KW-1185">Reference proteome</keyword>
<name>D5V5Z3_ARCNC</name>
<dbReference type="HOGENOM" id="CLU_1544470_0_0_7"/>
<proteinExistence type="predicted"/>
<dbReference type="EMBL" id="CP001999">
    <property type="protein sequence ID" value="ADG93160.1"/>
    <property type="molecule type" value="Genomic_DNA"/>
</dbReference>
<dbReference type="AlphaFoldDB" id="D5V5Z3"/>
<gene>
    <name evidence="1" type="ordered locus">Arnit_1504</name>
</gene>
<evidence type="ECO:0000313" key="1">
    <source>
        <dbReference type="EMBL" id="ADG93160.1"/>
    </source>
</evidence>
<protein>
    <submittedName>
        <fullName evidence="1">Uncharacterized protein</fullName>
    </submittedName>
</protein>
<dbReference type="OrthoDB" id="5344192at2"/>
<reference evidence="1 2" key="1">
    <citation type="journal article" date="2010" name="Stand. Genomic Sci.">
        <title>Complete genome sequence of Arcobacter nitrofigilis type strain (CI).</title>
        <authorList>
            <person name="Pati A."/>
            <person name="Gronow S."/>
            <person name="Lapidus A."/>
            <person name="Copeland A."/>
            <person name="Glavina Del Rio T."/>
            <person name="Nolan M."/>
            <person name="Lucas S."/>
            <person name="Tice H."/>
            <person name="Cheng J.F."/>
            <person name="Han C."/>
            <person name="Chertkov O."/>
            <person name="Bruce D."/>
            <person name="Tapia R."/>
            <person name="Goodwin L."/>
            <person name="Pitluck S."/>
            <person name="Liolios K."/>
            <person name="Ivanova N."/>
            <person name="Mavromatis K."/>
            <person name="Chen A."/>
            <person name="Palaniappan K."/>
            <person name="Land M."/>
            <person name="Hauser L."/>
            <person name="Chang Y.J."/>
            <person name="Jeffries C.D."/>
            <person name="Detter J.C."/>
            <person name="Rohde M."/>
            <person name="Goker M."/>
            <person name="Bristow J."/>
            <person name="Eisen J.A."/>
            <person name="Markowitz V."/>
            <person name="Hugenholtz P."/>
            <person name="Klenk H.P."/>
            <person name="Kyrpides N.C."/>
        </authorList>
    </citation>
    <scope>NUCLEOTIDE SEQUENCE [LARGE SCALE GENOMIC DNA]</scope>
    <source>
        <strain evidence="2">ATCC 33309 / DSM 7299 / CCUG 15893 / LMG 7604 / NCTC 12251 / CI</strain>
    </source>
</reference>
<evidence type="ECO:0000313" key="2">
    <source>
        <dbReference type="Proteomes" id="UP000000939"/>
    </source>
</evidence>
<accession>D5V5Z3</accession>
<organism evidence="1 2">
    <name type="scientific">Arcobacter nitrofigilis (strain ATCC 33309 / DSM 7299 / CCUG 15893 / LMG 7604 / NCTC 12251 / CI)</name>
    <name type="common">Campylobacter nitrofigilis</name>
    <dbReference type="NCBI Taxonomy" id="572480"/>
    <lineage>
        <taxon>Bacteria</taxon>
        <taxon>Pseudomonadati</taxon>
        <taxon>Campylobacterota</taxon>
        <taxon>Epsilonproteobacteria</taxon>
        <taxon>Campylobacterales</taxon>
        <taxon>Arcobacteraceae</taxon>
        <taxon>Arcobacter</taxon>
    </lineage>
</organism>
<dbReference type="Proteomes" id="UP000000939">
    <property type="component" value="Chromosome"/>
</dbReference>